<sequence length="257" mass="29258">MEKRKIHVFCYWNGCIKDGADGPIYQEGSSIPRIPFHCSTNLLSSICMRLPIVDGSSLETMLEVPSYHPSITNVEVYANNDNRAFKWVYEALLDDTEESHKRGSQRLCSDYYDQDGETNAGTPGRRDAGLTNERGREKHFLEDGNPISEEVRGYALTTTTKTERQTPGRRFDELERQREAFSRRWLNSLFGTTLGASRAETKAEEELERKTRRMSRHAYLDPWKISVQVEPLLPFSLAMKDADVTPEPKRASIGCSG</sequence>
<name>A0A8S9R139_BRACR</name>
<feature type="compositionally biased region" description="Basic and acidic residues" evidence="1">
    <location>
        <begin position="124"/>
        <end position="134"/>
    </location>
</feature>
<evidence type="ECO:0000313" key="2">
    <source>
        <dbReference type="EMBL" id="KAF3555315.1"/>
    </source>
</evidence>
<dbReference type="AlphaFoldDB" id="A0A8S9R139"/>
<organism evidence="2 3">
    <name type="scientific">Brassica cretica</name>
    <name type="common">Mustard</name>
    <dbReference type="NCBI Taxonomy" id="69181"/>
    <lineage>
        <taxon>Eukaryota</taxon>
        <taxon>Viridiplantae</taxon>
        <taxon>Streptophyta</taxon>
        <taxon>Embryophyta</taxon>
        <taxon>Tracheophyta</taxon>
        <taxon>Spermatophyta</taxon>
        <taxon>Magnoliopsida</taxon>
        <taxon>eudicotyledons</taxon>
        <taxon>Gunneridae</taxon>
        <taxon>Pentapetalae</taxon>
        <taxon>rosids</taxon>
        <taxon>malvids</taxon>
        <taxon>Brassicales</taxon>
        <taxon>Brassicaceae</taxon>
        <taxon>Brassiceae</taxon>
        <taxon>Brassica</taxon>
    </lineage>
</organism>
<reference evidence="2" key="1">
    <citation type="submission" date="2019-12" db="EMBL/GenBank/DDBJ databases">
        <title>Genome sequencing and annotation of Brassica cretica.</title>
        <authorList>
            <person name="Studholme D.J."/>
            <person name="Sarris P."/>
        </authorList>
    </citation>
    <scope>NUCLEOTIDE SEQUENCE</scope>
    <source>
        <strain evidence="2">PFS-109/04</strain>
        <tissue evidence="2">Leaf</tissue>
    </source>
</reference>
<protein>
    <submittedName>
        <fullName evidence="2">Uncharacterized protein</fullName>
    </submittedName>
</protein>
<gene>
    <name evidence="2" type="ORF">F2Q69_00016267</name>
</gene>
<proteinExistence type="predicted"/>
<feature type="region of interest" description="Disordered" evidence="1">
    <location>
        <begin position="112"/>
        <end position="134"/>
    </location>
</feature>
<dbReference type="Proteomes" id="UP000712600">
    <property type="component" value="Unassembled WGS sequence"/>
</dbReference>
<accession>A0A8S9R139</accession>
<comment type="caution">
    <text evidence="2">The sequence shown here is derived from an EMBL/GenBank/DDBJ whole genome shotgun (WGS) entry which is preliminary data.</text>
</comment>
<evidence type="ECO:0000256" key="1">
    <source>
        <dbReference type="SAM" id="MobiDB-lite"/>
    </source>
</evidence>
<evidence type="ECO:0000313" key="3">
    <source>
        <dbReference type="Proteomes" id="UP000712600"/>
    </source>
</evidence>
<dbReference type="EMBL" id="QGKX02000996">
    <property type="protein sequence ID" value="KAF3555315.1"/>
    <property type="molecule type" value="Genomic_DNA"/>
</dbReference>